<evidence type="ECO:0000256" key="2">
    <source>
        <dbReference type="ARBA" id="ARBA00010961"/>
    </source>
</evidence>
<keyword evidence="6" id="KW-0814">Transposable element</keyword>
<protein>
    <recommendedName>
        <fullName evidence="6">Mutator family transposase</fullName>
    </recommendedName>
</protein>
<evidence type="ECO:0000313" key="8">
    <source>
        <dbReference type="EMBL" id="SLM18238.1"/>
    </source>
</evidence>
<dbReference type="GO" id="GO:0003677">
    <property type="term" value="F:DNA binding"/>
    <property type="evidence" value="ECO:0007669"/>
    <property type="project" value="UniProtKB-UniRule"/>
</dbReference>
<evidence type="ECO:0000256" key="3">
    <source>
        <dbReference type="ARBA" id="ARBA00022578"/>
    </source>
</evidence>
<feature type="region of interest" description="Disordered" evidence="7">
    <location>
        <begin position="130"/>
        <end position="158"/>
    </location>
</feature>
<evidence type="ECO:0000256" key="6">
    <source>
        <dbReference type="RuleBase" id="RU365089"/>
    </source>
</evidence>
<evidence type="ECO:0000256" key="1">
    <source>
        <dbReference type="ARBA" id="ARBA00002190"/>
    </source>
</evidence>
<proteinExistence type="inferred from homology"/>
<dbReference type="GO" id="GO:0006313">
    <property type="term" value="P:DNA transposition"/>
    <property type="evidence" value="ECO:0007669"/>
    <property type="project" value="UniProtKB-UniRule"/>
</dbReference>
<dbReference type="Pfam" id="PF00872">
    <property type="entry name" value="Transposase_mut"/>
    <property type="match status" value="1"/>
</dbReference>
<gene>
    <name evidence="8" type="ORF">SPIRO4BDMA_40810</name>
</gene>
<accession>A0A3P3XPM6</accession>
<dbReference type="PANTHER" id="PTHR33217">
    <property type="entry name" value="TRANSPOSASE FOR INSERTION SEQUENCE ELEMENT IS1081"/>
    <property type="match status" value="1"/>
</dbReference>
<comment type="function">
    <text evidence="1 6">Required for the transposition of the insertion element.</text>
</comment>
<evidence type="ECO:0000256" key="4">
    <source>
        <dbReference type="ARBA" id="ARBA00023125"/>
    </source>
</evidence>
<dbReference type="GO" id="GO:0004803">
    <property type="term" value="F:transposase activity"/>
    <property type="evidence" value="ECO:0007669"/>
    <property type="project" value="UniProtKB-UniRule"/>
</dbReference>
<keyword evidence="3 6" id="KW-0815">Transposition</keyword>
<reference evidence="8" key="1">
    <citation type="submission" date="2017-02" db="EMBL/GenBank/DDBJ databases">
        <authorList>
            <person name="Regsiter A."/>
            <person name="William W."/>
        </authorList>
    </citation>
    <scope>NUCLEOTIDE SEQUENCE</scope>
    <source>
        <strain evidence="8">BdmA 4</strain>
    </source>
</reference>
<name>A0A3P3XPM6_9SPIR</name>
<dbReference type="EMBL" id="FWDO01000004">
    <property type="protein sequence ID" value="SLM18238.1"/>
    <property type="molecule type" value="Genomic_DNA"/>
</dbReference>
<sequence length="189" mass="21138">MSKTIIETRIEATPETMGALEIIVREGARKMLQAALEAEIEEHLSRFKNLVDEEGKRLVVRNGVMPERTVLTGAGPIPITRPRVDDRALDARGEQRFTSRIHPPFMRRAPSIDTLVPVLYLKGISDRRLSDGAGGDPWPPGERTFGEHRRAPEGDMDRGIRGVIETGSLGETLCLRLGRWRVLQRPSRG</sequence>
<comment type="similarity">
    <text evidence="2 6">Belongs to the transposase mutator family.</text>
</comment>
<dbReference type="PANTHER" id="PTHR33217:SF9">
    <property type="entry name" value="MUTATOR FAMILY TRANSPOSASE"/>
    <property type="match status" value="1"/>
</dbReference>
<organism evidence="8">
    <name type="scientific">uncultured spirochete</name>
    <dbReference type="NCBI Taxonomy" id="156406"/>
    <lineage>
        <taxon>Bacteria</taxon>
        <taxon>Pseudomonadati</taxon>
        <taxon>Spirochaetota</taxon>
        <taxon>Spirochaetia</taxon>
        <taxon>Spirochaetales</taxon>
        <taxon>environmental samples</taxon>
    </lineage>
</organism>
<feature type="compositionally biased region" description="Basic and acidic residues" evidence="7">
    <location>
        <begin position="144"/>
        <end position="158"/>
    </location>
</feature>
<dbReference type="AlphaFoldDB" id="A0A3P3XPM6"/>
<dbReference type="InterPro" id="IPR001207">
    <property type="entry name" value="Transposase_mutator"/>
</dbReference>
<keyword evidence="4 6" id="KW-0238">DNA-binding</keyword>
<evidence type="ECO:0000256" key="5">
    <source>
        <dbReference type="ARBA" id="ARBA00023172"/>
    </source>
</evidence>
<keyword evidence="5 6" id="KW-0233">DNA recombination</keyword>
<evidence type="ECO:0000256" key="7">
    <source>
        <dbReference type="SAM" id="MobiDB-lite"/>
    </source>
</evidence>